<evidence type="ECO:0000313" key="2">
    <source>
        <dbReference type="EMBL" id="RLQ94665.1"/>
    </source>
</evidence>
<dbReference type="InterPro" id="IPR001466">
    <property type="entry name" value="Beta-lactam-related"/>
</dbReference>
<reference evidence="2 3" key="1">
    <citation type="submission" date="2018-10" db="EMBL/GenBank/DDBJ databases">
        <title>Falsibacillus sp. genome draft.</title>
        <authorList>
            <person name="Shi S."/>
        </authorList>
    </citation>
    <scope>NUCLEOTIDE SEQUENCE [LARGE SCALE GENOMIC DNA]</scope>
    <source>
        <strain evidence="2 3">GY 10110</strain>
    </source>
</reference>
<dbReference type="PANTHER" id="PTHR46825:SF12">
    <property type="entry name" value="PENICILLIN-BINDING PROTEIN 4"/>
    <property type="match status" value="1"/>
</dbReference>
<gene>
    <name evidence="2" type="ORF">D9X91_13640</name>
</gene>
<dbReference type="Gene3D" id="3.40.710.10">
    <property type="entry name" value="DD-peptidase/beta-lactamase superfamily"/>
    <property type="match status" value="1"/>
</dbReference>
<evidence type="ECO:0000259" key="1">
    <source>
        <dbReference type="Pfam" id="PF00144"/>
    </source>
</evidence>
<dbReference type="Proteomes" id="UP000276770">
    <property type="component" value="Unassembled WGS sequence"/>
</dbReference>
<proteinExistence type="predicted"/>
<keyword evidence="3" id="KW-1185">Reference proteome</keyword>
<comment type="caution">
    <text evidence="2">The sequence shown here is derived from an EMBL/GenBank/DDBJ whole genome shotgun (WGS) entry which is preliminary data.</text>
</comment>
<accession>A0A3L7JWH2</accession>
<dbReference type="GO" id="GO:0016787">
    <property type="term" value="F:hydrolase activity"/>
    <property type="evidence" value="ECO:0007669"/>
    <property type="project" value="UniProtKB-KW"/>
</dbReference>
<dbReference type="InterPro" id="IPR012338">
    <property type="entry name" value="Beta-lactam/transpept-like"/>
</dbReference>
<dbReference type="PANTHER" id="PTHR46825">
    <property type="entry name" value="D-ALANYL-D-ALANINE-CARBOXYPEPTIDASE/ENDOPEPTIDASE AMPH"/>
    <property type="match status" value="1"/>
</dbReference>
<feature type="domain" description="Beta-lactamase-related" evidence="1">
    <location>
        <begin position="2"/>
        <end position="319"/>
    </location>
</feature>
<name>A0A3L7JWH2_9BACI</name>
<dbReference type="EMBL" id="RCVZ01000009">
    <property type="protein sequence ID" value="RLQ94665.1"/>
    <property type="molecule type" value="Genomic_DNA"/>
</dbReference>
<dbReference type="InterPro" id="IPR050491">
    <property type="entry name" value="AmpC-like"/>
</dbReference>
<keyword evidence="2" id="KW-0378">Hydrolase</keyword>
<dbReference type="SUPFAM" id="SSF56601">
    <property type="entry name" value="beta-lactamase/transpeptidase-like"/>
    <property type="match status" value="1"/>
</dbReference>
<protein>
    <submittedName>
        <fullName evidence="2">Class A beta-lactamase-related serine hydrolase</fullName>
    </submittedName>
</protein>
<sequence>MKERMKHYHVMGLSLALIENGEVSVVDQYGLNETGTTNAVKTDSIFNACSISKFLTAMIVMVLTEKGVLDLDEDVNSKLKSWKVPDFELITSKKVTLRHLLSHQSGIIDPDDSISELNPREGIPSMVELLEGKTPYCKAPIKVTFEPESDFHYSDAGFCIIQILIEDVTGKSFEDVATEQIFNPLKMDNSFFAKTTELNETFSCGHNKAGHLVDGKYTVYPYPAASGLWTTPADLARLVIELMNSLKGESEIGLSQLKASEMIHSQGCKEWTGLGVFLDGAEKGIEISSLGWGVGYQCMMAAAPYMGSGLVIMTNTDSGVHQLEGIIGEVYRSFTS</sequence>
<dbReference type="Pfam" id="PF00144">
    <property type="entry name" value="Beta-lactamase"/>
    <property type="match status" value="1"/>
</dbReference>
<organism evidence="2 3">
    <name type="scientific">Falsibacillus albus</name>
    <dbReference type="NCBI Taxonomy" id="2478915"/>
    <lineage>
        <taxon>Bacteria</taxon>
        <taxon>Bacillati</taxon>
        <taxon>Bacillota</taxon>
        <taxon>Bacilli</taxon>
        <taxon>Bacillales</taxon>
        <taxon>Bacillaceae</taxon>
        <taxon>Falsibacillus</taxon>
    </lineage>
</organism>
<dbReference type="OrthoDB" id="9797709at2"/>
<evidence type="ECO:0000313" key="3">
    <source>
        <dbReference type="Proteomes" id="UP000276770"/>
    </source>
</evidence>
<dbReference type="AlphaFoldDB" id="A0A3L7JWH2"/>